<dbReference type="PANTHER" id="PTHR46112:SF8">
    <property type="entry name" value="CYTOPLASMIC PEPTIDASE PEPQ-RELATED"/>
    <property type="match status" value="1"/>
</dbReference>
<dbReference type="InterPro" id="IPR000994">
    <property type="entry name" value="Pept_M24"/>
</dbReference>
<dbReference type="AlphaFoldDB" id="U7D4W7"/>
<comment type="caution">
    <text evidence="8">The sequence shown here is derived from an EMBL/GenBank/DDBJ whole genome shotgun (WGS) entry which is preliminary data.</text>
</comment>
<dbReference type="RefSeq" id="WP_022637057.1">
    <property type="nucleotide sequence ID" value="NZ_ASJR01000012.1"/>
</dbReference>
<reference evidence="8 9" key="1">
    <citation type="journal article" date="2013" name="Environ. Microbiol.">
        <title>Genome analysis of Chitinivibrio alkaliphilus gen. nov., sp. nov., a novel extremely haloalkaliphilic anaerobic chitinolytic bacterium from the candidate phylum Termite Group 3.</title>
        <authorList>
            <person name="Sorokin D.Y."/>
            <person name="Gumerov V.M."/>
            <person name="Rakitin A.L."/>
            <person name="Beletsky A.V."/>
            <person name="Damste J.S."/>
            <person name="Muyzer G."/>
            <person name="Mardanov A.V."/>
            <person name="Ravin N.V."/>
        </authorList>
    </citation>
    <scope>NUCLEOTIDE SEQUENCE [LARGE SCALE GENOMIC DNA]</scope>
    <source>
        <strain evidence="8 9">ACht1</strain>
    </source>
</reference>
<dbReference type="PATRIC" id="fig|1313304.3.peg.1532"/>
<dbReference type="STRING" id="1313304.CALK_1605"/>
<dbReference type="InterPro" id="IPR001131">
    <property type="entry name" value="Peptidase_M24B_aminopep-P_CS"/>
</dbReference>
<dbReference type="PANTHER" id="PTHR46112">
    <property type="entry name" value="AMINOPEPTIDASE"/>
    <property type="match status" value="1"/>
</dbReference>
<dbReference type="InterPro" id="IPR050659">
    <property type="entry name" value="Peptidase_M24B"/>
</dbReference>
<dbReference type="InterPro" id="IPR000587">
    <property type="entry name" value="Creatinase_N"/>
</dbReference>
<proteinExistence type="inferred from homology"/>
<dbReference type="InterPro" id="IPR036005">
    <property type="entry name" value="Creatinase/aminopeptidase-like"/>
</dbReference>
<evidence type="ECO:0000256" key="5">
    <source>
        <dbReference type="RuleBase" id="RU000590"/>
    </source>
</evidence>
<comment type="similarity">
    <text evidence="5">Belongs to the peptidase M24B family.</text>
</comment>
<dbReference type="CDD" id="cd01092">
    <property type="entry name" value="APP-like"/>
    <property type="match status" value="1"/>
</dbReference>
<dbReference type="Pfam" id="PF01321">
    <property type="entry name" value="Creatinase_N"/>
    <property type="match status" value="1"/>
</dbReference>
<dbReference type="eggNOG" id="COG0006">
    <property type="taxonomic scope" value="Bacteria"/>
</dbReference>
<dbReference type="GO" id="GO:0008237">
    <property type="term" value="F:metallopeptidase activity"/>
    <property type="evidence" value="ECO:0007669"/>
    <property type="project" value="UniProtKB-KW"/>
</dbReference>
<dbReference type="EMBL" id="ASJR01000012">
    <property type="protein sequence ID" value="ERP31559.1"/>
    <property type="molecule type" value="Genomic_DNA"/>
</dbReference>
<evidence type="ECO:0000259" key="6">
    <source>
        <dbReference type="Pfam" id="PF00557"/>
    </source>
</evidence>
<evidence type="ECO:0000313" key="8">
    <source>
        <dbReference type="EMBL" id="ERP31559.1"/>
    </source>
</evidence>
<protein>
    <submittedName>
        <fullName evidence="8">Peptidase M24</fullName>
    </submittedName>
</protein>
<keyword evidence="3" id="KW-0378">Hydrolase</keyword>
<dbReference type="SUPFAM" id="SSF55920">
    <property type="entry name" value="Creatinase/aminopeptidase"/>
    <property type="match status" value="1"/>
</dbReference>
<keyword evidence="9" id="KW-1185">Reference proteome</keyword>
<evidence type="ECO:0000256" key="4">
    <source>
        <dbReference type="ARBA" id="ARBA00023049"/>
    </source>
</evidence>
<keyword evidence="4" id="KW-0482">Metalloprotease</keyword>
<evidence type="ECO:0000259" key="7">
    <source>
        <dbReference type="Pfam" id="PF01321"/>
    </source>
</evidence>
<dbReference type="PROSITE" id="PS00491">
    <property type="entry name" value="PROLINE_PEPTIDASE"/>
    <property type="match status" value="1"/>
</dbReference>
<dbReference type="GO" id="GO:0006508">
    <property type="term" value="P:proteolysis"/>
    <property type="evidence" value="ECO:0007669"/>
    <property type="project" value="UniProtKB-KW"/>
</dbReference>
<dbReference type="SUPFAM" id="SSF53092">
    <property type="entry name" value="Creatinase/prolidase N-terminal domain"/>
    <property type="match status" value="1"/>
</dbReference>
<dbReference type="OrthoDB" id="9806388at2"/>
<dbReference type="Proteomes" id="UP000017148">
    <property type="component" value="Unassembled WGS sequence"/>
</dbReference>
<evidence type="ECO:0000313" key="9">
    <source>
        <dbReference type="Proteomes" id="UP000017148"/>
    </source>
</evidence>
<dbReference type="GO" id="GO:0046872">
    <property type="term" value="F:metal ion binding"/>
    <property type="evidence" value="ECO:0007669"/>
    <property type="project" value="UniProtKB-KW"/>
</dbReference>
<evidence type="ECO:0000256" key="1">
    <source>
        <dbReference type="ARBA" id="ARBA00022670"/>
    </source>
</evidence>
<dbReference type="Gene3D" id="3.40.350.10">
    <property type="entry name" value="Creatinase/prolidase N-terminal domain"/>
    <property type="match status" value="1"/>
</dbReference>
<keyword evidence="1" id="KW-0645">Protease</keyword>
<evidence type="ECO:0000256" key="2">
    <source>
        <dbReference type="ARBA" id="ARBA00022723"/>
    </source>
</evidence>
<sequence length="356" mass="39468">MTNRIRDVRSYLNQKDLTGILLTESISIRYIADFISSNAALLIFHETVYLLTDFRYAEKAQELCTHTGWTFLPVTNSLFAPLSKVLSPSMRIGIESESLTLDSFAEMQKHLSGVEFFHCKRDIHLISAQKQRDELTYISTAAAMADRALNKLLPHLTPGIDEYSAARLLEKLCLEEGSEGPSFPTIMLFGKHSSLPHGTPSSKKVLQEGDTILIDFGCTYHGYCSDMTRTFFSTKISPHMEEIYRTVSHAQEMGKKAVRAGVSAATIDATCRSIIEDAGYGPHFQHGTGHGVGLRIHEYPALNKKSDAVLKPGMVITVEPGIYLPHTGGVRIEDLLIVTEEGYDLLSHSSRSLTCI</sequence>
<dbReference type="InterPro" id="IPR029149">
    <property type="entry name" value="Creatin/AminoP/Spt16_N"/>
</dbReference>
<accession>U7D4W7</accession>
<keyword evidence="2 5" id="KW-0479">Metal-binding</keyword>
<name>U7D4W7_9BACT</name>
<gene>
    <name evidence="8" type="ORF">CALK_1605</name>
</gene>
<evidence type="ECO:0000256" key="3">
    <source>
        <dbReference type="ARBA" id="ARBA00022801"/>
    </source>
</evidence>
<dbReference type="Gene3D" id="3.90.230.10">
    <property type="entry name" value="Creatinase/methionine aminopeptidase superfamily"/>
    <property type="match status" value="1"/>
</dbReference>
<dbReference type="Pfam" id="PF00557">
    <property type="entry name" value="Peptidase_M24"/>
    <property type="match status" value="1"/>
</dbReference>
<feature type="domain" description="Creatinase N-terminal" evidence="7">
    <location>
        <begin position="4"/>
        <end position="121"/>
    </location>
</feature>
<organism evidence="8 9">
    <name type="scientific">Chitinivibrio alkaliphilus ACht1</name>
    <dbReference type="NCBI Taxonomy" id="1313304"/>
    <lineage>
        <taxon>Bacteria</taxon>
        <taxon>Pseudomonadati</taxon>
        <taxon>Fibrobacterota</taxon>
        <taxon>Chitinivibrionia</taxon>
        <taxon>Chitinivibrionales</taxon>
        <taxon>Chitinivibrionaceae</taxon>
        <taxon>Chitinivibrio</taxon>
    </lineage>
</organism>
<feature type="domain" description="Peptidase M24" evidence="6">
    <location>
        <begin position="138"/>
        <end position="340"/>
    </location>
</feature>